<dbReference type="GO" id="GO:0061908">
    <property type="term" value="C:phagophore"/>
    <property type="evidence" value="ECO:0007669"/>
    <property type="project" value="TreeGrafter"/>
</dbReference>
<dbReference type="InterPro" id="IPR053273">
    <property type="entry name" value="CST_Regulator"/>
</dbReference>
<comment type="caution">
    <text evidence="1">The sequence shown here is derived from an EMBL/GenBank/DDBJ whole genome shotgun (WGS) entry which is preliminary data.</text>
</comment>
<dbReference type="GO" id="GO:0006950">
    <property type="term" value="P:response to stress"/>
    <property type="evidence" value="ECO:0007669"/>
    <property type="project" value="TreeGrafter"/>
</dbReference>
<name>A0A9J5YAQ2_SOLCO</name>
<dbReference type="Proteomes" id="UP000824120">
    <property type="component" value="Chromosome 7"/>
</dbReference>
<proteinExistence type="predicted"/>
<dbReference type="GO" id="GO:0005776">
    <property type="term" value="C:autophagosome"/>
    <property type="evidence" value="ECO:0007669"/>
    <property type="project" value="TreeGrafter"/>
</dbReference>
<organism evidence="1 2">
    <name type="scientific">Solanum commersonii</name>
    <name type="common">Commerson's wild potato</name>
    <name type="synonym">Commerson's nightshade</name>
    <dbReference type="NCBI Taxonomy" id="4109"/>
    <lineage>
        <taxon>Eukaryota</taxon>
        <taxon>Viridiplantae</taxon>
        <taxon>Streptophyta</taxon>
        <taxon>Embryophyta</taxon>
        <taxon>Tracheophyta</taxon>
        <taxon>Spermatophyta</taxon>
        <taxon>Magnoliopsida</taxon>
        <taxon>eudicotyledons</taxon>
        <taxon>Gunneridae</taxon>
        <taxon>Pentapetalae</taxon>
        <taxon>asterids</taxon>
        <taxon>lamiids</taxon>
        <taxon>Solanales</taxon>
        <taxon>Solanaceae</taxon>
        <taxon>Solanoideae</taxon>
        <taxon>Solaneae</taxon>
        <taxon>Solanum</taxon>
    </lineage>
</organism>
<dbReference type="OrthoDB" id="778244at2759"/>
<sequence length="465" mass="51568">MDLKSISWVGNIYQKFETMCMEMEEAMYQDTVKYVENQVNTVGTNVKRFCSEVMQDVHPQCNIDPVKVAAADLSLNPYAHYEIDKKLQANLKGSARCFSNKLNDDTQVIKGKSKSGGVYKRQNVGIKEIVRDSHPAKKPNAICLASGDALKLSSSAEVRGGFEMASDHVTLTSALASVKGSDSGEAASKVRDHFIQTNVSAADTSITSEASVTMSVESVGKKQTGSSSISVVFFSYLLSVITSILATDTCTKELACNTRYEISSNVRNNLANEEINESHEELKPSKVGSSSKAHTDYTSAVHIRENLQEVRCSSVRQSAGSQSLHCLLDYNFLNSISMTPLFFLTEKSDNLSSDMSKYDSTESDLEIVEKFDESQLDETCVLVEEDRIHVPHGPVKKKSYKNKLREAFSTKKRLTRKEYEQLGALYGDQQFNPEAEDKVMPVLAMNSNTKMLSANDHPESEWEIL</sequence>
<dbReference type="EMBL" id="JACXVP010000007">
    <property type="protein sequence ID" value="KAG5597218.1"/>
    <property type="molecule type" value="Genomic_DNA"/>
</dbReference>
<reference evidence="1 2" key="1">
    <citation type="submission" date="2020-09" db="EMBL/GenBank/DDBJ databases">
        <title>De no assembly of potato wild relative species, Solanum commersonii.</title>
        <authorList>
            <person name="Cho K."/>
        </authorList>
    </citation>
    <scope>NUCLEOTIDE SEQUENCE [LARGE SCALE GENOMIC DNA]</scope>
    <source>
        <strain evidence="1">LZ3.2</strain>
        <tissue evidence="1">Leaf</tissue>
    </source>
</reference>
<protein>
    <submittedName>
        <fullName evidence="1">Uncharacterized protein</fullName>
    </submittedName>
</protein>
<keyword evidence="2" id="KW-1185">Reference proteome</keyword>
<dbReference type="AlphaFoldDB" id="A0A9J5YAQ2"/>
<dbReference type="PANTHER" id="PTHR34659:SF14">
    <property type="match status" value="1"/>
</dbReference>
<evidence type="ECO:0000313" key="2">
    <source>
        <dbReference type="Proteomes" id="UP000824120"/>
    </source>
</evidence>
<gene>
    <name evidence="1" type="ORF">H5410_038450</name>
</gene>
<evidence type="ECO:0000313" key="1">
    <source>
        <dbReference type="EMBL" id="KAG5597218.1"/>
    </source>
</evidence>
<dbReference type="PANTHER" id="PTHR34659">
    <property type="entry name" value="BNAA05G11610D PROTEIN"/>
    <property type="match status" value="1"/>
</dbReference>
<accession>A0A9J5YAQ2</accession>